<feature type="domain" description="DTW" evidence="7">
    <location>
        <begin position="12"/>
        <end position="220"/>
    </location>
</feature>
<keyword evidence="2 8" id="KW-0808">Transferase</keyword>
<dbReference type="GO" id="GO:0016432">
    <property type="term" value="F:tRNA-uridine aminocarboxypropyltransferase activity"/>
    <property type="evidence" value="ECO:0007669"/>
    <property type="project" value="UniProtKB-EC"/>
</dbReference>
<feature type="region of interest" description="Disordered" evidence="6">
    <location>
        <begin position="220"/>
        <end position="243"/>
    </location>
</feature>
<dbReference type="Proteomes" id="UP000500895">
    <property type="component" value="Chromosome"/>
</dbReference>
<dbReference type="PANTHER" id="PTHR21392">
    <property type="entry name" value="TRNA-URIDINE AMINOCARBOXYPROPYLTRANSFERASE 2"/>
    <property type="match status" value="1"/>
</dbReference>
<keyword evidence="3" id="KW-0949">S-adenosyl-L-methionine</keyword>
<dbReference type="EC" id="2.5.1.25" evidence="1"/>
<keyword evidence="4" id="KW-0819">tRNA processing</keyword>
<dbReference type="PANTHER" id="PTHR21392:SF0">
    <property type="entry name" value="TRNA-URIDINE AMINOCARBOXYPROPYLTRANSFERASE 2"/>
    <property type="match status" value="1"/>
</dbReference>
<dbReference type="AlphaFoldDB" id="A0A6G9AC44"/>
<evidence type="ECO:0000256" key="1">
    <source>
        <dbReference type="ARBA" id="ARBA00012386"/>
    </source>
</evidence>
<name>A0A6G9AC44_9BRAD</name>
<dbReference type="Pfam" id="PF03942">
    <property type="entry name" value="DTW"/>
    <property type="match status" value="1"/>
</dbReference>
<reference evidence="8 9" key="1">
    <citation type="journal article" date="2020" name="Int. J. Syst. Evol. Microbiol.">
        <title>Description and complete genome sequences of Bradyrhizobium symbiodeficiens sp. nov., a non-symbiotic bacterium associated with legumes native to Canada.</title>
        <authorList>
            <person name="Bromfield E.S.P."/>
            <person name="Cloutier S."/>
            <person name="Nguyen H.D.T."/>
        </authorList>
    </citation>
    <scope>NUCLEOTIDE SEQUENCE [LARGE SCALE GENOMIC DNA]</scope>
    <source>
        <strain evidence="8 9">101S1MB</strain>
    </source>
</reference>
<evidence type="ECO:0000256" key="6">
    <source>
        <dbReference type="SAM" id="MobiDB-lite"/>
    </source>
</evidence>
<evidence type="ECO:0000256" key="4">
    <source>
        <dbReference type="ARBA" id="ARBA00022694"/>
    </source>
</evidence>
<proteinExistence type="inferred from homology"/>
<dbReference type="SMART" id="SM01144">
    <property type="entry name" value="DTW"/>
    <property type="match status" value="1"/>
</dbReference>
<evidence type="ECO:0000313" key="9">
    <source>
        <dbReference type="Proteomes" id="UP000500895"/>
    </source>
</evidence>
<evidence type="ECO:0000256" key="2">
    <source>
        <dbReference type="ARBA" id="ARBA00022679"/>
    </source>
</evidence>
<protein>
    <recommendedName>
        <fullName evidence="1">tRNA-uridine aminocarboxypropyltransferase</fullName>
        <ecNumber evidence="1">2.5.1.25</ecNumber>
    </recommendedName>
</protein>
<feature type="compositionally biased region" description="Basic residues" evidence="6">
    <location>
        <begin position="231"/>
        <end position="243"/>
    </location>
</feature>
<comment type="similarity">
    <text evidence="5">Belongs to the TDD superfamily. DTWD2 family.</text>
</comment>
<accession>A0A6G9AC44</accession>
<dbReference type="GO" id="GO:0008033">
    <property type="term" value="P:tRNA processing"/>
    <property type="evidence" value="ECO:0007669"/>
    <property type="project" value="UniProtKB-KW"/>
</dbReference>
<dbReference type="RefSeq" id="WP_166469394.1">
    <property type="nucleotide sequence ID" value="NZ_CP050066.2"/>
</dbReference>
<dbReference type="InterPro" id="IPR039262">
    <property type="entry name" value="DTWD2/TAPT"/>
</dbReference>
<sequence>MSNPPDPAAAEPIPECPHCQKPMPLCICDSITPIENRLSLLILQHPQEQDRALGTARLLAGHFAKATVRVGLSWPSLSKALGHHVENASHWAVLYLGSARAADLEAAAEVVALNRKGEVADNQRAILGKLEGIVLLDGTWSQAKALWWRNPWMLKCQRVILNPAHPSRYGRLRKEPRKDGLSTIEAAATILAGLERRPDIAETLNASFERLLTRYREVQTEMPELAPKPAPKGRRDFRRRKRA</sequence>
<evidence type="ECO:0000313" key="8">
    <source>
        <dbReference type="EMBL" id="QIP09894.1"/>
    </source>
</evidence>
<organism evidence="8 9">
    <name type="scientific">Bradyrhizobium symbiodeficiens</name>
    <dbReference type="NCBI Taxonomy" id="1404367"/>
    <lineage>
        <taxon>Bacteria</taxon>
        <taxon>Pseudomonadati</taxon>
        <taxon>Pseudomonadota</taxon>
        <taxon>Alphaproteobacteria</taxon>
        <taxon>Hyphomicrobiales</taxon>
        <taxon>Nitrobacteraceae</taxon>
        <taxon>Bradyrhizobium</taxon>
    </lineage>
</organism>
<evidence type="ECO:0000256" key="5">
    <source>
        <dbReference type="ARBA" id="ARBA00034489"/>
    </source>
</evidence>
<evidence type="ECO:0000259" key="7">
    <source>
        <dbReference type="SMART" id="SM01144"/>
    </source>
</evidence>
<dbReference type="InterPro" id="IPR005636">
    <property type="entry name" value="DTW"/>
</dbReference>
<gene>
    <name evidence="8" type="ORF">HAV00_28275</name>
</gene>
<dbReference type="EMBL" id="CP050066">
    <property type="protein sequence ID" value="QIP09894.1"/>
    <property type="molecule type" value="Genomic_DNA"/>
</dbReference>
<evidence type="ECO:0000256" key="3">
    <source>
        <dbReference type="ARBA" id="ARBA00022691"/>
    </source>
</evidence>